<accession>A6TWW7</accession>
<gene>
    <name evidence="1" type="ordered locus">Amet_4614</name>
</gene>
<evidence type="ECO:0000313" key="2">
    <source>
        <dbReference type="Proteomes" id="UP000001572"/>
    </source>
</evidence>
<dbReference type="OrthoDB" id="1957446at2"/>
<sequence>MSLDEAKESDVKKEVEGFGFVIDKSLDEQFEAVNVDFKKGIFGRGYVITLTSDGGGCCS</sequence>
<organism evidence="1 2">
    <name type="scientific">Alkaliphilus metalliredigens (strain QYMF)</name>
    <dbReference type="NCBI Taxonomy" id="293826"/>
    <lineage>
        <taxon>Bacteria</taxon>
        <taxon>Bacillati</taxon>
        <taxon>Bacillota</taxon>
        <taxon>Clostridia</taxon>
        <taxon>Peptostreptococcales</taxon>
        <taxon>Natronincolaceae</taxon>
        <taxon>Alkaliphilus</taxon>
    </lineage>
</organism>
<evidence type="ECO:0008006" key="3">
    <source>
        <dbReference type="Google" id="ProtNLM"/>
    </source>
</evidence>
<dbReference type="Proteomes" id="UP000001572">
    <property type="component" value="Chromosome"/>
</dbReference>
<dbReference type="EMBL" id="CP000724">
    <property type="protein sequence ID" value="ABR50685.1"/>
    <property type="molecule type" value="Genomic_DNA"/>
</dbReference>
<proteinExistence type="predicted"/>
<dbReference type="AlphaFoldDB" id="A6TWW7"/>
<evidence type="ECO:0000313" key="1">
    <source>
        <dbReference type="EMBL" id="ABR50685.1"/>
    </source>
</evidence>
<reference evidence="2" key="1">
    <citation type="journal article" date="2016" name="Genome Announc.">
        <title>Complete genome sequence of Alkaliphilus metalliredigens strain QYMF, an alkaliphilic and metal-reducing bacterium isolated from borax-contaminated leachate ponds.</title>
        <authorList>
            <person name="Hwang C."/>
            <person name="Copeland A."/>
            <person name="Lucas S."/>
            <person name="Lapidus A."/>
            <person name="Barry K."/>
            <person name="Detter J.C."/>
            <person name="Glavina Del Rio T."/>
            <person name="Hammon N."/>
            <person name="Israni S."/>
            <person name="Dalin E."/>
            <person name="Tice H."/>
            <person name="Pitluck S."/>
            <person name="Chertkov O."/>
            <person name="Brettin T."/>
            <person name="Bruce D."/>
            <person name="Han C."/>
            <person name="Schmutz J."/>
            <person name="Larimer F."/>
            <person name="Land M.L."/>
            <person name="Hauser L."/>
            <person name="Kyrpides N."/>
            <person name="Mikhailova N."/>
            <person name="Ye Q."/>
            <person name="Zhou J."/>
            <person name="Richardson P."/>
            <person name="Fields M.W."/>
        </authorList>
    </citation>
    <scope>NUCLEOTIDE SEQUENCE [LARGE SCALE GENOMIC DNA]</scope>
    <source>
        <strain evidence="2">QYMF</strain>
    </source>
</reference>
<dbReference type="RefSeq" id="WP_012065573.1">
    <property type="nucleotide sequence ID" value="NC_009633.1"/>
</dbReference>
<protein>
    <recommendedName>
        <fullName evidence="3">HesB/YadR/YfhF-family protein</fullName>
    </recommendedName>
</protein>
<dbReference type="HOGENOM" id="CLU_203785_1_0_9"/>
<dbReference type="KEGG" id="amt:Amet_4614"/>
<name>A6TWW7_ALKMQ</name>
<keyword evidence="2" id="KW-1185">Reference proteome</keyword>